<keyword evidence="3" id="KW-0853">WD repeat</keyword>
<evidence type="ECO:0000256" key="3">
    <source>
        <dbReference type="ARBA" id="ARBA00022574"/>
    </source>
</evidence>
<dbReference type="PANTHER" id="PTHR12442">
    <property type="entry name" value="DYNEIN INTERMEDIATE CHAIN"/>
    <property type="match status" value="1"/>
</dbReference>
<keyword evidence="2" id="KW-0963">Cytoplasm</keyword>
<feature type="region of interest" description="Disordered" evidence="5">
    <location>
        <begin position="297"/>
        <end position="329"/>
    </location>
</feature>
<accession>A0A9C6E457</accession>
<keyword evidence="4" id="KW-0677">Repeat</keyword>
<feature type="compositionally biased region" description="Acidic residues" evidence="5">
    <location>
        <begin position="298"/>
        <end position="307"/>
    </location>
</feature>
<dbReference type="GO" id="GO:0045503">
    <property type="term" value="F:dynein light chain binding"/>
    <property type="evidence" value="ECO:0007669"/>
    <property type="project" value="TreeGrafter"/>
</dbReference>
<proteinExistence type="predicted"/>
<sequence>MSQKEQAQKDASQKDAGDDAADDDIIKNPKARFQKTYQKVIKWKAPENEDDPLPYFDTAKAWEGLLALPSCQELQIKPPFQKKVNLVVGLNVTQEFPWKQIPYRVLRNNLFDELPHGQFYHTMFQGFKLENHVLVGYAPILTQNMEVPPEGDPFIMYVNPEDAKVALSIIRNMETYERLYYNNKLLKKPGRWLSYGSENEVATEKLFHEPVDVEIQSVYPMTIPAQKKFSFRFTKDVRDGYVQLVPAEGVRFDNVVRRRITVGIQSSMPQSTVEQQTDPTFPTNAWAQYLYEVKAEDGLDEESPDEEAERKPIGKGAAATPKAPKPPPEMSDQIKFLLEQLEFNQVDMYRNDYPLLTESCIMHYTTPYLEETLCFANISKSNRRYVCGFDWYPALAGLIVTSYTFSTPATIESVHRKVDYVQQAVLEPNPILMWSFNDNLNYKLEFESPLEITCLSFCPTDTNLLFGGASNGQLVVWDLQNRAEKLDYQETLTSAQTKYRVIIGDFLKWTIQVDEDMIVSPATISKLETSQKGAITGIYWLGKRVFVNSFGKVYMDPDPKVRYRYFMTCSTDGTISFWNLDAQSGRKASNTAARRDLPKALAQSESAYKGKLLVPIFTIVFAEPVTAIIADTSVFKCIVADSSKARKNPYNYRTELQAIDPPDMHQSLVMSSLYGHIERLNWQGLYAEAEGREVLNTSIHFARVHDGPIVAMKKNPFYPFIFVSIGRTVFAVWKESYNYSPIFWRKRKHELTAVAWSESCASVLFLTRIDGGLEAWSILSRDDDACLNDVLGGGIVTNICEHRPLEPEKLLGIGDYNSSLRMVKLPKVLYQPSTLSDFKDYITKEESRKKAIQAWELKFYEKNKEFIESKRQAELEAHREMERIEKETMITTKKDQSGQNEKMPAQNLSYTERMKHQWYELNLNRLMSILMTRKRVNEQQLKEETQLEKRRLAYEAAKKAALIEVLSNVASEVANVRLRIHPEEIPDLQRNDMIQSSVAKIMKTADSFAEIQAEANERFELFEDFDHIDYAEFLERGGMRRMNLDKSLGGNTERVYWYNTMRDIHGTLNECNWGFGYNAELLQTVDITSRVSTDDVPPVVKQAEETENIIDKGE</sequence>
<gene>
    <name evidence="7" type="primary">LOC119644828</name>
</gene>
<comment type="subcellular location">
    <subcellularLocation>
        <location evidence="1">Cytoplasm</location>
    </subcellularLocation>
</comment>
<evidence type="ECO:0000256" key="1">
    <source>
        <dbReference type="ARBA" id="ARBA00004496"/>
    </source>
</evidence>
<feature type="compositionally biased region" description="Basic and acidic residues" evidence="5">
    <location>
        <begin position="1"/>
        <end position="17"/>
    </location>
</feature>
<reference evidence="7" key="1">
    <citation type="submission" date="2025-08" db="UniProtKB">
        <authorList>
            <consortium name="RefSeq"/>
        </authorList>
    </citation>
    <scope>IDENTIFICATION</scope>
    <source>
        <tissue evidence="7">Whole body pupa</tissue>
    </source>
</reference>
<dbReference type="Gene3D" id="2.130.10.10">
    <property type="entry name" value="YVTN repeat-like/Quinoprotein amine dehydrogenase"/>
    <property type="match status" value="1"/>
</dbReference>
<protein>
    <submittedName>
        <fullName evidence="7">Dynein intermediate chain 3, axonemal</fullName>
    </submittedName>
</protein>
<dbReference type="KEGG" id="gfs:119644828"/>
<dbReference type="GO" id="GO:0045504">
    <property type="term" value="F:dynein heavy chain binding"/>
    <property type="evidence" value="ECO:0007669"/>
    <property type="project" value="TreeGrafter"/>
</dbReference>
<dbReference type="GO" id="GO:0060294">
    <property type="term" value="P:cilium movement involved in cell motility"/>
    <property type="evidence" value="ECO:0007669"/>
    <property type="project" value="TreeGrafter"/>
</dbReference>
<dbReference type="SUPFAM" id="SSF50978">
    <property type="entry name" value="WD40 repeat-like"/>
    <property type="match status" value="1"/>
</dbReference>
<evidence type="ECO:0000256" key="5">
    <source>
        <dbReference type="SAM" id="MobiDB-lite"/>
    </source>
</evidence>
<dbReference type="RefSeq" id="XP_037900514.1">
    <property type="nucleotide sequence ID" value="XM_038044586.1"/>
</dbReference>
<dbReference type="InterPro" id="IPR036322">
    <property type="entry name" value="WD40_repeat_dom_sf"/>
</dbReference>
<organism evidence="6 7">
    <name type="scientific">Glossina fuscipes</name>
    <dbReference type="NCBI Taxonomy" id="7396"/>
    <lineage>
        <taxon>Eukaryota</taxon>
        <taxon>Metazoa</taxon>
        <taxon>Ecdysozoa</taxon>
        <taxon>Arthropoda</taxon>
        <taxon>Hexapoda</taxon>
        <taxon>Insecta</taxon>
        <taxon>Pterygota</taxon>
        <taxon>Neoptera</taxon>
        <taxon>Endopterygota</taxon>
        <taxon>Diptera</taxon>
        <taxon>Brachycera</taxon>
        <taxon>Muscomorpha</taxon>
        <taxon>Hippoboscoidea</taxon>
        <taxon>Glossinidae</taxon>
        <taxon>Glossina</taxon>
    </lineage>
</organism>
<dbReference type="InterPro" id="IPR015943">
    <property type="entry name" value="WD40/YVTN_repeat-like_dom_sf"/>
</dbReference>
<dbReference type="AlphaFoldDB" id="A0A9C6E457"/>
<dbReference type="GO" id="GO:0036159">
    <property type="term" value="P:inner dynein arm assembly"/>
    <property type="evidence" value="ECO:0007669"/>
    <property type="project" value="TreeGrafter"/>
</dbReference>
<evidence type="ECO:0000313" key="6">
    <source>
        <dbReference type="Proteomes" id="UP000092443"/>
    </source>
</evidence>
<dbReference type="InterPro" id="IPR050687">
    <property type="entry name" value="Dynein_IC"/>
</dbReference>
<dbReference type="GeneID" id="119644828"/>
<feature type="region of interest" description="Disordered" evidence="5">
    <location>
        <begin position="1"/>
        <end position="30"/>
    </location>
</feature>
<evidence type="ECO:0000256" key="4">
    <source>
        <dbReference type="ARBA" id="ARBA00022737"/>
    </source>
</evidence>
<dbReference type="Proteomes" id="UP000092443">
    <property type="component" value="Unplaced"/>
</dbReference>
<dbReference type="GO" id="GO:0036156">
    <property type="term" value="C:inner dynein arm"/>
    <property type="evidence" value="ECO:0007669"/>
    <property type="project" value="TreeGrafter"/>
</dbReference>
<dbReference type="PANTHER" id="PTHR12442:SF5">
    <property type="entry name" value="DYNEIN AXONEMAL INTERMEDIATE CHAIN 3"/>
    <property type="match status" value="1"/>
</dbReference>
<evidence type="ECO:0000313" key="7">
    <source>
        <dbReference type="RefSeq" id="XP_037900514.1"/>
    </source>
</evidence>
<dbReference type="SMART" id="SM00320">
    <property type="entry name" value="WD40"/>
    <property type="match status" value="2"/>
</dbReference>
<dbReference type="InterPro" id="IPR001680">
    <property type="entry name" value="WD40_rpt"/>
</dbReference>
<name>A0A9C6E457_9MUSC</name>
<evidence type="ECO:0000256" key="2">
    <source>
        <dbReference type="ARBA" id="ARBA00022490"/>
    </source>
</evidence>
<keyword evidence="6" id="KW-1185">Reference proteome</keyword>